<feature type="compositionally biased region" description="Polar residues" evidence="1">
    <location>
        <begin position="50"/>
        <end position="59"/>
    </location>
</feature>
<feature type="region of interest" description="Disordered" evidence="1">
    <location>
        <begin position="1"/>
        <end position="59"/>
    </location>
</feature>
<dbReference type="EMBL" id="VSRR010037577">
    <property type="protein sequence ID" value="MPC73813.1"/>
    <property type="molecule type" value="Genomic_DNA"/>
</dbReference>
<comment type="caution">
    <text evidence="2">The sequence shown here is derived from an EMBL/GenBank/DDBJ whole genome shotgun (WGS) entry which is preliminary data.</text>
</comment>
<protein>
    <submittedName>
        <fullName evidence="2">Uncharacterized protein</fullName>
    </submittedName>
</protein>
<evidence type="ECO:0000313" key="2">
    <source>
        <dbReference type="EMBL" id="MPC73813.1"/>
    </source>
</evidence>
<evidence type="ECO:0000313" key="3">
    <source>
        <dbReference type="Proteomes" id="UP000324222"/>
    </source>
</evidence>
<dbReference type="Proteomes" id="UP000324222">
    <property type="component" value="Unassembled WGS sequence"/>
</dbReference>
<reference evidence="2 3" key="1">
    <citation type="submission" date="2019-05" db="EMBL/GenBank/DDBJ databases">
        <title>Another draft genome of Portunus trituberculatus and its Hox gene families provides insights of decapod evolution.</title>
        <authorList>
            <person name="Jeong J.-H."/>
            <person name="Song I."/>
            <person name="Kim S."/>
            <person name="Choi T."/>
            <person name="Kim D."/>
            <person name="Ryu S."/>
            <person name="Kim W."/>
        </authorList>
    </citation>
    <scope>NUCLEOTIDE SEQUENCE [LARGE SCALE GENOMIC DNA]</scope>
    <source>
        <tissue evidence="2">Muscle</tissue>
    </source>
</reference>
<keyword evidence="3" id="KW-1185">Reference proteome</keyword>
<sequence length="59" mass="6565">MSSASRTSGPYMEGGLWSPEATHLCPHAPPRLTPRLPTSTPPHKRLMQHALNSWAPQHR</sequence>
<organism evidence="2 3">
    <name type="scientific">Portunus trituberculatus</name>
    <name type="common">Swimming crab</name>
    <name type="synonym">Neptunus trituberculatus</name>
    <dbReference type="NCBI Taxonomy" id="210409"/>
    <lineage>
        <taxon>Eukaryota</taxon>
        <taxon>Metazoa</taxon>
        <taxon>Ecdysozoa</taxon>
        <taxon>Arthropoda</taxon>
        <taxon>Crustacea</taxon>
        <taxon>Multicrustacea</taxon>
        <taxon>Malacostraca</taxon>
        <taxon>Eumalacostraca</taxon>
        <taxon>Eucarida</taxon>
        <taxon>Decapoda</taxon>
        <taxon>Pleocyemata</taxon>
        <taxon>Brachyura</taxon>
        <taxon>Eubrachyura</taxon>
        <taxon>Portunoidea</taxon>
        <taxon>Portunidae</taxon>
        <taxon>Portuninae</taxon>
        <taxon>Portunus</taxon>
    </lineage>
</organism>
<evidence type="ECO:0000256" key="1">
    <source>
        <dbReference type="SAM" id="MobiDB-lite"/>
    </source>
</evidence>
<accession>A0A5B7HV10</accession>
<gene>
    <name evidence="2" type="ORF">E2C01_068151</name>
</gene>
<name>A0A5B7HV10_PORTR</name>
<proteinExistence type="predicted"/>
<dbReference type="AlphaFoldDB" id="A0A5B7HV10"/>